<dbReference type="Proteomes" id="UP000066737">
    <property type="component" value="Chromosome I"/>
</dbReference>
<evidence type="ECO:0000313" key="1">
    <source>
        <dbReference type="EMBL" id="CQH48511.1"/>
    </source>
</evidence>
<evidence type="ECO:0000313" key="2">
    <source>
        <dbReference type="Proteomes" id="UP000066737"/>
    </source>
</evidence>
<sequence>MNGDELAGVVDLFGALTRDELHDALEELAFKRGDDFDADAADETVMDALRDYYLVAVDREGGDRVLVPGPVAFPELPENAVDLPHILDVEPRDLDRETLAAAVRARLESDAADADDERARYLVDVTYDAEAWAPVDLADVRESLTE</sequence>
<dbReference type="RefSeq" id="WP_059055749.1">
    <property type="nucleotide sequence ID" value="NZ_CEML01000002.1"/>
</dbReference>
<proteinExistence type="predicted"/>
<dbReference type="EMBL" id="LN831302">
    <property type="protein sequence ID" value="CQH48511.1"/>
    <property type="molecule type" value="Genomic_DNA"/>
</dbReference>
<protein>
    <submittedName>
        <fullName evidence="1">Uncharacterized protein</fullName>
    </submittedName>
</protein>
<dbReference type="InterPro" id="IPR055533">
    <property type="entry name" value="DUF7109"/>
</dbReference>
<name>A0A0U5GY23_9EURY</name>
<dbReference type="AlphaFoldDB" id="A0A0U5GY23"/>
<gene>
    <name evidence="1" type="ORF">HHUB_1427</name>
</gene>
<dbReference type="KEGG" id="hhb:Hhub_1427"/>
<accession>A0A0U5GY23</accession>
<dbReference type="STRING" id="1407499.HHUB_1427"/>
<dbReference type="Pfam" id="PF23421">
    <property type="entry name" value="DUF7109"/>
    <property type="match status" value="1"/>
</dbReference>
<organism evidence="1 2">
    <name type="scientific">Halobacterium hubeiense</name>
    <dbReference type="NCBI Taxonomy" id="1407499"/>
    <lineage>
        <taxon>Archaea</taxon>
        <taxon>Methanobacteriati</taxon>
        <taxon>Methanobacteriota</taxon>
        <taxon>Stenosarchaea group</taxon>
        <taxon>Halobacteria</taxon>
        <taxon>Halobacteriales</taxon>
        <taxon>Halobacteriaceae</taxon>
        <taxon>Halobacterium</taxon>
    </lineage>
</organism>
<dbReference type="GeneID" id="91108905"/>
<reference evidence="2" key="1">
    <citation type="journal article" date="2016" name="Environ. Microbiol.">
        <title>The complete genome of a viable archaeum isolated from 123-million-year-old rock salt.</title>
        <authorList>
            <person name="Jaakkola S.T."/>
            <person name="Pfeiffer F."/>
            <person name="Ravantti J.J."/>
            <person name="Guo Q."/>
            <person name="Liu Y."/>
            <person name="Chen X."/>
            <person name="Ma H."/>
            <person name="Yang C."/>
            <person name="Oksanen H.M."/>
            <person name="Bamford D.H."/>
        </authorList>
    </citation>
    <scope>NUCLEOTIDE SEQUENCE</scope>
    <source>
        <strain evidence="2">JI20-1</strain>
    </source>
</reference>
<keyword evidence="2" id="KW-1185">Reference proteome</keyword>
<dbReference type="OrthoDB" id="214610at2157"/>